<organism evidence="2 3">
    <name type="scientific">Hibiscus trionum</name>
    <name type="common">Flower of an hour</name>
    <dbReference type="NCBI Taxonomy" id="183268"/>
    <lineage>
        <taxon>Eukaryota</taxon>
        <taxon>Viridiplantae</taxon>
        <taxon>Streptophyta</taxon>
        <taxon>Embryophyta</taxon>
        <taxon>Tracheophyta</taxon>
        <taxon>Spermatophyta</taxon>
        <taxon>Magnoliopsida</taxon>
        <taxon>eudicotyledons</taxon>
        <taxon>Gunneridae</taxon>
        <taxon>Pentapetalae</taxon>
        <taxon>rosids</taxon>
        <taxon>malvids</taxon>
        <taxon>Malvales</taxon>
        <taxon>Malvaceae</taxon>
        <taxon>Malvoideae</taxon>
        <taxon>Hibiscus</taxon>
    </lineage>
</organism>
<dbReference type="InterPro" id="IPR053151">
    <property type="entry name" value="RNase_H-like"/>
</dbReference>
<gene>
    <name evidence="2" type="ORF">HRI_004580000</name>
</gene>
<dbReference type="AlphaFoldDB" id="A0A9W7J6M6"/>
<dbReference type="Proteomes" id="UP001165190">
    <property type="component" value="Unassembled WGS sequence"/>
</dbReference>
<dbReference type="OrthoDB" id="1000257at2759"/>
<sequence length="83" mass="9522">MFVRWSPPMIGWIKVNTHGTRKDAKSQASCGGVLCDHASYWLRGFLRFIGRCSVIEVELWGILSRLLVVWELGYTYVVIESEC</sequence>
<evidence type="ECO:0000313" key="2">
    <source>
        <dbReference type="EMBL" id="GMJ09108.1"/>
    </source>
</evidence>
<dbReference type="Gene3D" id="3.30.420.10">
    <property type="entry name" value="Ribonuclease H-like superfamily/Ribonuclease H"/>
    <property type="match status" value="1"/>
</dbReference>
<accession>A0A9W7J6M6</accession>
<reference evidence="2" key="1">
    <citation type="submission" date="2023-05" db="EMBL/GenBank/DDBJ databases">
        <title>Genome and transcriptome analyses reveal genes involved in the formation of fine ridges on petal epidermal cells in Hibiscus trionum.</title>
        <authorList>
            <person name="Koshimizu S."/>
            <person name="Masuda S."/>
            <person name="Ishii T."/>
            <person name="Shirasu K."/>
            <person name="Hoshino A."/>
            <person name="Arita M."/>
        </authorList>
    </citation>
    <scope>NUCLEOTIDE SEQUENCE</scope>
    <source>
        <strain evidence="2">Hamamatsu line</strain>
    </source>
</reference>
<evidence type="ECO:0000313" key="3">
    <source>
        <dbReference type="Proteomes" id="UP001165190"/>
    </source>
</evidence>
<dbReference type="InterPro" id="IPR036397">
    <property type="entry name" value="RNaseH_sf"/>
</dbReference>
<protein>
    <recommendedName>
        <fullName evidence="1">RNase H type-1 domain-containing protein</fullName>
    </recommendedName>
</protein>
<dbReference type="PANTHER" id="PTHR47723:SF19">
    <property type="entry name" value="POLYNUCLEOTIDYL TRANSFERASE, RIBONUCLEASE H-LIKE SUPERFAMILY PROTEIN"/>
    <property type="match status" value="1"/>
</dbReference>
<dbReference type="InterPro" id="IPR044730">
    <property type="entry name" value="RNase_H-like_dom_plant"/>
</dbReference>
<feature type="domain" description="RNase H type-1" evidence="1">
    <location>
        <begin position="16"/>
        <end position="83"/>
    </location>
</feature>
<evidence type="ECO:0000259" key="1">
    <source>
        <dbReference type="Pfam" id="PF13456"/>
    </source>
</evidence>
<keyword evidence="3" id="KW-1185">Reference proteome</keyword>
<comment type="caution">
    <text evidence="2">The sequence shown here is derived from an EMBL/GenBank/DDBJ whole genome shotgun (WGS) entry which is preliminary data.</text>
</comment>
<dbReference type="PANTHER" id="PTHR47723">
    <property type="entry name" value="OS05G0353850 PROTEIN"/>
    <property type="match status" value="1"/>
</dbReference>
<dbReference type="CDD" id="cd06222">
    <property type="entry name" value="RNase_H_like"/>
    <property type="match status" value="1"/>
</dbReference>
<dbReference type="GO" id="GO:0004523">
    <property type="term" value="F:RNA-DNA hybrid ribonuclease activity"/>
    <property type="evidence" value="ECO:0007669"/>
    <property type="project" value="InterPro"/>
</dbReference>
<dbReference type="GO" id="GO:0003676">
    <property type="term" value="F:nucleic acid binding"/>
    <property type="evidence" value="ECO:0007669"/>
    <property type="project" value="InterPro"/>
</dbReference>
<dbReference type="Pfam" id="PF13456">
    <property type="entry name" value="RVT_3"/>
    <property type="match status" value="1"/>
</dbReference>
<dbReference type="EMBL" id="BSYR01000054">
    <property type="protein sequence ID" value="GMJ09108.1"/>
    <property type="molecule type" value="Genomic_DNA"/>
</dbReference>
<name>A0A9W7J6M6_HIBTR</name>
<proteinExistence type="predicted"/>
<dbReference type="InterPro" id="IPR002156">
    <property type="entry name" value="RNaseH_domain"/>
</dbReference>